<dbReference type="SUPFAM" id="SSF56209">
    <property type="entry name" value="Nitrile hydratase alpha chain"/>
    <property type="match status" value="1"/>
</dbReference>
<proteinExistence type="predicted"/>
<comment type="caution">
    <text evidence="1">The sequence shown here is derived from an EMBL/GenBank/DDBJ whole genome shotgun (WGS) entry which is preliminary data.</text>
</comment>
<gene>
    <name evidence="1" type="ORF">C5612_29015</name>
</gene>
<accession>A0A2S8H5V5</accession>
<dbReference type="RefSeq" id="WP_105348372.1">
    <property type="nucleotide sequence ID" value="NZ_PUIN01000021.1"/>
</dbReference>
<name>A0A2S8H5V5_9PSED</name>
<dbReference type="Proteomes" id="UP000239687">
    <property type="component" value="Unassembled WGS sequence"/>
</dbReference>
<dbReference type="EMBL" id="PUIN01000021">
    <property type="protein sequence ID" value="PQO97497.1"/>
    <property type="molecule type" value="Genomic_DNA"/>
</dbReference>
<dbReference type="NCBIfam" id="NF038399">
    <property type="entry name" value="NH_RiPP_Os17"/>
    <property type="match status" value="1"/>
</dbReference>
<dbReference type="AlphaFoldDB" id="A0A2S8H5V5"/>
<dbReference type="InterPro" id="IPR036648">
    <property type="entry name" value="CN_Hdrase_a/SCN_Hdrase_g_sf"/>
</dbReference>
<dbReference type="GO" id="GO:0046914">
    <property type="term" value="F:transition metal ion binding"/>
    <property type="evidence" value="ECO:0007669"/>
    <property type="project" value="InterPro"/>
</dbReference>
<dbReference type="Gene3D" id="3.90.330.10">
    <property type="entry name" value="Nitrile hydratase alpha /Thiocyanate hydrolase gamma"/>
    <property type="match status" value="1"/>
</dbReference>
<evidence type="ECO:0000313" key="1">
    <source>
        <dbReference type="EMBL" id="PQO97497.1"/>
    </source>
</evidence>
<organism evidence="1 2">
    <name type="scientific">Pseudomonas frederiksbergensis</name>
    <dbReference type="NCBI Taxonomy" id="104087"/>
    <lineage>
        <taxon>Bacteria</taxon>
        <taxon>Pseudomonadati</taxon>
        <taxon>Pseudomonadota</taxon>
        <taxon>Gammaproteobacteria</taxon>
        <taxon>Pseudomonadales</taxon>
        <taxon>Pseudomonadaceae</taxon>
        <taxon>Pseudomonas</taxon>
    </lineage>
</organism>
<reference evidence="1 2" key="1">
    <citation type="submission" date="2018-02" db="EMBL/GenBank/DDBJ databases">
        <title>Draft genome sequencing of Pseudomonas frederiksbergensis 11-D3.</title>
        <authorList>
            <person name="Zheng B.-X."/>
        </authorList>
    </citation>
    <scope>NUCLEOTIDE SEQUENCE [LARGE SCALE GENOMIC DNA]</scope>
    <source>
        <strain evidence="1 2">11-D3</strain>
    </source>
</reference>
<evidence type="ECO:0000313" key="2">
    <source>
        <dbReference type="Proteomes" id="UP000239687"/>
    </source>
</evidence>
<sequence length="87" mass="9269">MPTRAVNQERLATVVGRALLDKEFAEQLHKDAEAAVKGIGVHLTATELTAVKNIDTVKLGSAGAGIRDKLGNAAIFDQQQNVQAQMD</sequence>
<protein>
    <submittedName>
        <fullName evidence="1">Nitrile hydratase</fullName>
    </submittedName>
</protein>
<dbReference type="GO" id="GO:0003824">
    <property type="term" value="F:catalytic activity"/>
    <property type="evidence" value="ECO:0007669"/>
    <property type="project" value="InterPro"/>
</dbReference>